<dbReference type="Pfam" id="PF01230">
    <property type="entry name" value="HIT"/>
    <property type="match status" value="1"/>
</dbReference>
<dbReference type="Proteomes" id="UP000312495">
    <property type="component" value="Unassembled WGS sequence"/>
</dbReference>
<evidence type="ECO:0000256" key="1">
    <source>
        <dbReference type="PIRSR" id="PIRSR601310-1"/>
    </source>
</evidence>
<dbReference type="InterPro" id="IPR011146">
    <property type="entry name" value="HIT-like"/>
</dbReference>
<dbReference type="PRINTS" id="PR00332">
    <property type="entry name" value="HISTRIAD"/>
</dbReference>
<dbReference type="AlphaFoldDB" id="A0A5C5A0P4"/>
<sequence>MKQKNVRIRLSRFSVLERGESVMDCLGCKLANEEEKIYRLYEDEYVTCFLDHEPFYPGHTLIVPKQHVVEVDELNDVVAKSVMDASKLIAKAIKALYKPDGVTVCQNGGVFNELTHYHMHVVPRYKERPFAEFYMVQSGEKQNHNFEETKHLLKEAIEQIIHIEKV</sequence>
<reference evidence="4 5" key="1">
    <citation type="submission" date="2019-06" db="EMBL/GenBank/DDBJ databases">
        <title>Biocontrol Bacillus strains from Vietnam.</title>
        <authorList>
            <person name="Borriss R."/>
            <person name="Lasch P."/>
            <person name="Thanh Tam L.T."/>
            <person name="Luong P.T."/>
            <person name="Phuong Thao L.T."/>
            <person name="Kim Chung L.T."/>
        </authorList>
    </citation>
    <scope>NUCLEOTIDE SEQUENCE [LARGE SCALE GENOMIC DNA]</scope>
    <source>
        <strain evidence="4 5">SN1</strain>
    </source>
</reference>
<evidence type="ECO:0000259" key="3">
    <source>
        <dbReference type="PROSITE" id="PS51084"/>
    </source>
</evidence>
<comment type="caution">
    <text evidence="4">The sequence shown here is derived from an EMBL/GenBank/DDBJ whole genome shotgun (WGS) entry which is preliminary data.</text>
</comment>
<evidence type="ECO:0000313" key="4">
    <source>
        <dbReference type="EMBL" id="TNP12448.1"/>
    </source>
</evidence>
<dbReference type="InterPro" id="IPR036265">
    <property type="entry name" value="HIT-like_sf"/>
</dbReference>
<proteinExistence type="predicted"/>
<dbReference type="PANTHER" id="PTHR46648">
    <property type="entry name" value="HIT FAMILY PROTEIN 1"/>
    <property type="match status" value="1"/>
</dbReference>
<feature type="active site" description="Tele-AMP-histidine intermediate" evidence="1">
    <location>
        <position position="120"/>
    </location>
</feature>
<dbReference type="PROSITE" id="PS51084">
    <property type="entry name" value="HIT_2"/>
    <property type="match status" value="1"/>
</dbReference>
<name>A0A5C5A0P4_9BACI</name>
<evidence type="ECO:0000313" key="5">
    <source>
        <dbReference type="Proteomes" id="UP000312495"/>
    </source>
</evidence>
<dbReference type="PANTHER" id="PTHR46648:SF1">
    <property type="entry name" value="ADENOSINE 5'-MONOPHOSPHORAMIDASE HNT1"/>
    <property type="match status" value="1"/>
</dbReference>
<feature type="short sequence motif" description="Histidine triad motif" evidence="2">
    <location>
        <begin position="116"/>
        <end position="120"/>
    </location>
</feature>
<gene>
    <name evidence="4" type="ORF">FHY71_21590</name>
</gene>
<feature type="domain" description="HIT" evidence="3">
    <location>
        <begin position="26"/>
        <end position="131"/>
    </location>
</feature>
<organism evidence="4 5">
    <name type="scientific">Bacillus tropicus</name>
    <dbReference type="NCBI Taxonomy" id="2026188"/>
    <lineage>
        <taxon>Bacteria</taxon>
        <taxon>Bacillati</taxon>
        <taxon>Bacillota</taxon>
        <taxon>Bacilli</taxon>
        <taxon>Bacillales</taxon>
        <taxon>Bacillaceae</taxon>
        <taxon>Bacillus</taxon>
        <taxon>Bacillus cereus group</taxon>
    </lineage>
</organism>
<dbReference type="GO" id="GO:0003824">
    <property type="term" value="F:catalytic activity"/>
    <property type="evidence" value="ECO:0007669"/>
    <property type="project" value="InterPro"/>
</dbReference>
<dbReference type="Gene3D" id="3.30.428.10">
    <property type="entry name" value="HIT-like"/>
    <property type="match status" value="1"/>
</dbReference>
<dbReference type="SUPFAM" id="SSF54197">
    <property type="entry name" value="HIT-like"/>
    <property type="match status" value="1"/>
</dbReference>
<accession>A0A5C5A0P4</accession>
<dbReference type="EMBL" id="VEPV01000009">
    <property type="protein sequence ID" value="TNP12448.1"/>
    <property type="molecule type" value="Genomic_DNA"/>
</dbReference>
<evidence type="ECO:0000256" key="2">
    <source>
        <dbReference type="PROSITE-ProRule" id="PRU00464"/>
    </source>
</evidence>
<dbReference type="GO" id="GO:0009117">
    <property type="term" value="P:nucleotide metabolic process"/>
    <property type="evidence" value="ECO:0007669"/>
    <property type="project" value="TreeGrafter"/>
</dbReference>
<dbReference type="InterPro" id="IPR001310">
    <property type="entry name" value="Histidine_triad_HIT"/>
</dbReference>
<protein>
    <submittedName>
        <fullName evidence="4">HIT family protein</fullName>
    </submittedName>
</protein>